<dbReference type="InterPro" id="IPR015424">
    <property type="entry name" value="PyrdxlP-dep_Trfase"/>
</dbReference>
<gene>
    <name evidence="1" type="ORF">C9J47_16760</name>
</gene>
<dbReference type="InterPro" id="IPR015421">
    <property type="entry name" value="PyrdxlP-dep_Trfase_major"/>
</dbReference>
<dbReference type="Gene3D" id="3.40.640.10">
    <property type="entry name" value="Type I PLP-dependent aspartate aminotransferase-like (Major domain)"/>
    <property type="match status" value="1"/>
</dbReference>
<keyword evidence="2" id="KW-1185">Reference proteome</keyword>
<proteinExistence type="predicted"/>
<reference evidence="1 2" key="1">
    <citation type="submission" date="2018-03" db="EMBL/GenBank/DDBJ databases">
        <title>Whole genome sequencing of Histamine producing bacteria.</title>
        <authorList>
            <person name="Butler K."/>
        </authorList>
    </citation>
    <scope>NUCLEOTIDE SEQUENCE [LARGE SCALE GENOMIC DNA]</scope>
    <source>
        <strain evidence="1 2">ATCC 19614</strain>
    </source>
</reference>
<name>A0A2T3L6E3_9GAMM</name>
<dbReference type="EMBL" id="PYOC01000006">
    <property type="protein sequence ID" value="PSV45697.1"/>
    <property type="molecule type" value="Genomic_DNA"/>
</dbReference>
<evidence type="ECO:0008006" key="3">
    <source>
        <dbReference type="Google" id="ProtNLM"/>
    </source>
</evidence>
<dbReference type="SUPFAM" id="SSF53383">
    <property type="entry name" value="PLP-dependent transferases"/>
    <property type="match status" value="1"/>
</dbReference>
<dbReference type="RefSeq" id="WP_107254537.1">
    <property type="nucleotide sequence ID" value="NZ_PYOC01000006.1"/>
</dbReference>
<accession>A0A2T3L6E3</accession>
<organism evidence="1 2">
    <name type="scientific">Photobacterium indicum</name>
    <dbReference type="NCBI Taxonomy" id="81447"/>
    <lineage>
        <taxon>Bacteria</taxon>
        <taxon>Pseudomonadati</taxon>
        <taxon>Pseudomonadota</taxon>
        <taxon>Gammaproteobacteria</taxon>
        <taxon>Vibrionales</taxon>
        <taxon>Vibrionaceae</taxon>
        <taxon>Photobacterium</taxon>
    </lineage>
</organism>
<comment type="caution">
    <text evidence="1">The sequence shown here is derived from an EMBL/GenBank/DDBJ whole genome shotgun (WGS) entry which is preliminary data.</text>
</comment>
<dbReference type="Proteomes" id="UP000241803">
    <property type="component" value="Unassembled WGS sequence"/>
</dbReference>
<dbReference type="AlphaFoldDB" id="A0A2T3L6E3"/>
<sequence>MFHIGGEQELCNKSYFSEVTNSGRASLRLIIENTDLAGKHILVPNFLCEVILDVFKEYRITYSFYEVEETLNYRMPANLDEYDAVYFINYFGFKLPSLERSISLCSQLVIVDDVFSPYPSVLARSKAWCSFNSLRKIAPVADFSLVYINNPITKTEVRYLDDFSDKKYQAKNLKYYYLHDEKGDEGEYLKLFSSAETLLDENVGIFSPSSRSLIEAIEFYSEIESERLVRQKNYELAKSLLPVDITLDMVSDFYSYLPIIIDSRNEVRRKLMDSNIFLAIHWPSTYGVENKLSQRILSLPLDSRYSSEDIEQLCLQIKQALKQPRNYS</sequence>
<evidence type="ECO:0000313" key="1">
    <source>
        <dbReference type="EMBL" id="PSV45697.1"/>
    </source>
</evidence>
<protein>
    <recommendedName>
        <fullName evidence="3">Pyridoxal phosphate-dependent transferase</fullName>
    </recommendedName>
</protein>
<evidence type="ECO:0000313" key="2">
    <source>
        <dbReference type="Proteomes" id="UP000241803"/>
    </source>
</evidence>